<evidence type="ECO:0000256" key="1">
    <source>
        <dbReference type="SAM" id="Phobius"/>
    </source>
</evidence>
<evidence type="ECO:0008006" key="4">
    <source>
        <dbReference type="Google" id="ProtNLM"/>
    </source>
</evidence>
<gene>
    <name evidence="2" type="ORF">I4X03_006240</name>
</gene>
<evidence type="ECO:0000313" key="3">
    <source>
        <dbReference type="Proteomes" id="UP000809349"/>
    </source>
</evidence>
<evidence type="ECO:0000313" key="2">
    <source>
        <dbReference type="EMBL" id="MBZ2206854.1"/>
    </source>
</evidence>
<sequence>MNNVSLHVLLLRARLAARALGPVACGAALCCLLGAAALAWLLPQRGLQVREHALALRVAATPPPAVKAAPVIANENLALFYDTLGERRYAEQQVATLFGLAGKSGLTLTQGEYKAGYDRNAGVYTYQVILPVKGSYGAVWKFGMLALRAIPFASLDEISFRRDTIGVADVEARLRLTLYLSGPGTGVRP</sequence>
<accession>A0ABS7SLN5</accession>
<dbReference type="Proteomes" id="UP000809349">
    <property type="component" value="Unassembled WGS sequence"/>
</dbReference>
<keyword evidence="1" id="KW-0472">Membrane</keyword>
<keyword evidence="1" id="KW-0812">Transmembrane</keyword>
<dbReference type="EMBL" id="JAFBIL020000002">
    <property type="protein sequence ID" value="MBZ2206854.1"/>
    <property type="molecule type" value="Genomic_DNA"/>
</dbReference>
<keyword evidence="3" id="KW-1185">Reference proteome</keyword>
<comment type="caution">
    <text evidence="2">The sequence shown here is derived from an EMBL/GenBank/DDBJ whole genome shotgun (WGS) entry which is preliminary data.</text>
</comment>
<feature type="transmembrane region" description="Helical" evidence="1">
    <location>
        <begin position="20"/>
        <end position="42"/>
    </location>
</feature>
<protein>
    <recommendedName>
        <fullName evidence="4">Transmembrane protein</fullName>
    </recommendedName>
</protein>
<name>A0ABS7SLN5_9BURK</name>
<reference evidence="2 3" key="2">
    <citation type="submission" date="2021-08" db="EMBL/GenBank/DDBJ databases">
        <title>Massilia sp. R798.</title>
        <authorList>
            <person name="Baek J.H."/>
            <person name="Jung H.S."/>
            <person name="Kim K.R."/>
            <person name="Jeon C.O."/>
        </authorList>
    </citation>
    <scope>NUCLEOTIDE SEQUENCE [LARGE SCALE GENOMIC DNA]</scope>
    <source>
        <strain evidence="2 3">R798</strain>
    </source>
</reference>
<dbReference type="RefSeq" id="WP_223467186.1">
    <property type="nucleotide sequence ID" value="NZ_JAFBIL020000002.1"/>
</dbReference>
<keyword evidence="1" id="KW-1133">Transmembrane helix</keyword>
<reference evidence="2 3" key="1">
    <citation type="submission" date="2021-01" db="EMBL/GenBank/DDBJ databases">
        <authorList>
            <person name="Ruan W."/>
            <person name="Khan S.A."/>
            <person name="Jeon C.O."/>
        </authorList>
    </citation>
    <scope>NUCLEOTIDE SEQUENCE [LARGE SCALE GENOMIC DNA]</scope>
    <source>
        <strain evidence="2 3">R798</strain>
    </source>
</reference>
<organism evidence="2 3">
    <name type="scientific">Massilia soli</name>
    <dbReference type="NCBI Taxonomy" id="2792854"/>
    <lineage>
        <taxon>Bacteria</taxon>
        <taxon>Pseudomonadati</taxon>
        <taxon>Pseudomonadota</taxon>
        <taxon>Betaproteobacteria</taxon>
        <taxon>Burkholderiales</taxon>
        <taxon>Oxalobacteraceae</taxon>
        <taxon>Telluria group</taxon>
        <taxon>Massilia</taxon>
    </lineage>
</organism>
<proteinExistence type="predicted"/>